<evidence type="ECO:0000256" key="1">
    <source>
        <dbReference type="SAM" id="MobiDB-lite"/>
    </source>
</evidence>
<dbReference type="EMBL" id="JBHUHP010000004">
    <property type="protein sequence ID" value="MFD2090920.1"/>
    <property type="molecule type" value="Genomic_DNA"/>
</dbReference>
<accession>A0ABW4X718</accession>
<reference evidence="4" key="1">
    <citation type="journal article" date="2019" name="Int. J. Syst. Evol. Microbiol.">
        <title>The Global Catalogue of Microorganisms (GCM) 10K type strain sequencing project: providing services to taxonomists for standard genome sequencing and annotation.</title>
        <authorList>
            <consortium name="The Broad Institute Genomics Platform"/>
            <consortium name="The Broad Institute Genome Sequencing Center for Infectious Disease"/>
            <person name="Wu L."/>
            <person name="Ma J."/>
        </authorList>
    </citation>
    <scope>NUCLEOTIDE SEQUENCE [LARGE SCALE GENOMIC DNA]</scope>
    <source>
        <strain evidence="4">JCM 3338</strain>
    </source>
</reference>
<dbReference type="RefSeq" id="WP_376872547.1">
    <property type="nucleotide sequence ID" value="NZ_JBHUHP010000004.1"/>
</dbReference>
<dbReference type="Proteomes" id="UP001597402">
    <property type="component" value="Unassembled WGS sequence"/>
</dbReference>
<protein>
    <submittedName>
        <fullName evidence="3">Alpha/beta hydrolase</fullName>
    </submittedName>
</protein>
<dbReference type="SUPFAM" id="SSF53474">
    <property type="entry name" value="alpha/beta-Hydrolases"/>
    <property type="match status" value="1"/>
</dbReference>
<dbReference type="PANTHER" id="PTHR43194">
    <property type="entry name" value="HYDROLASE ALPHA/BETA FOLD FAMILY"/>
    <property type="match status" value="1"/>
</dbReference>
<dbReference type="PANTHER" id="PTHR43194:SF2">
    <property type="entry name" value="PEROXISOMAL MEMBRANE PROTEIN LPX1"/>
    <property type="match status" value="1"/>
</dbReference>
<evidence type="ECO:0000313" key="3">
    <source>
        <dbReference type="EMBL" id="MFD2090920.1"/>
    </source>
</evidence>
<dbReference type="Pfam" id="PF12697">
    <property type="entry name" value="Abhydrolase_6"/>
    <property type="match status" value="1"/>
</dbReference>
<dbReference type="Gene3D" id="3.40.50.1820">
    <property type="entry name" value="alpha/beta hydrolase"/>
    <property type="match status" value="1"/>
</dbReference>
<keyword evidence="3" id="KW-0378">Hydrolase</keyword>
<sequence>MRDTAGHGRARELLERQPAEDSGRPPLLFVPGLGHGAWCWERWLDAAAEAGWPAYAVSLRGHGESPGRLRTALLGHYAADVVATATALPRPPVLVGHSMGGLVVQRALARYAARAAVLLAPVPAHPAVASLAAIARRHPLDALRIVGGGSLPLRPEYLFHELGAAEAQTLSDRCGAESALAQYQLLLHRPAGPPLGAPPVLVLATPDDRLVPIRGVRATARRYGAEVVEFPGMGHDLMLDARWRQPLDAMLAWLDARFPTERKAGA</sequence>
<comment type="caution">
    <text evidence="3">The sequence shown here is derived from an EMBL/GenBank/DDBJ whole genome shotgun (WGS) entry which is preliminary data.</text>
</comment>
<dbReference type="InterPro" id="IPR029058">
    <property type="entry name" value="AB_hydrolase_fold"/>
</dbReference>
<evidence type="ECO:0000313" key="4">
    <source>
        <dbReference type="Proteomes" id="UP001597402"/>
    </source>
</evidence>
<proteinExistence type="predicted"/>
<feature type="domain" description="AB hydrolase-1" evidence="2">
    <location>
        <begin position="27"/>
        <end position="240"/>
    </location>
</feature>
<keyword evidence="4" id="KW-1185">Reference proteome</keyword>
<name>A0ABW4X718_9ACTN</name>
<feature type="region of interest" description="Disordered" evidence="1">
    <location>
        <begin position="1"/>
        <end position="21"/>
    </location>
</feature>
<organism evidence="3 4">
    <name type="scientific">Blastococcus deserti</name>
    <dbReference type="NCBI Taxonomy" id="2259033"/>
    <lineage>
        <taxon>Bacteria</taxon>
        <taxon>Bacillati</taxon>
        <taxon>Actinomycetota</taxon>
        <taxon>Actinomycetes</taxon>
        <taxon>Geodermatophilales</taxon>
        <taxon>Geodermatophilaceae</taxon>
        <taxon>Blastococcus</taxon>
    </lineage>
</organism>
<evidence type="ECO:0000259" key="2">
    <source>
        <dbReference type="Pfam" id="PF12697"/>
    </source>
</evidence>
<dbReference type="InterPro" id="IPR050228">
    <property type="entry name" value="Carboxylesterase_BioH"/>
</dbReference>
<dbReference type="InterPro" id="IPR000073">
    <property type="entry name" value="AB_hydrolase_1"/>
</dbReference>
<gene>
    <name evidence="3" type="ORF">ACFSHS_04970</name>
</gene>
<dbReference type="GO" id="GO:0016787">
    <property type="term" value="F:hydrolase activity"/>
    <property type="evidence" value="ECO:0007669"/>
    <property type="project" value="UniProtKB-KW"/>
</dbReference>